<keyword evidence="5 6" id="KW-0472">Membrane</keyword>
<dbReference type="InterPro" id="IPR033371">
    <property type="entry name" value="ARGLU1"/>
</dbReference>
<feature type="compositionally biased region" description="Basic and acidic residues" evidence="7">
    <location>
        <begin position="517"/>
        <end position="566"/>
    </location>
</feature>
<dbReference type="Pfam" id="PF15346">
    <property type="entry name" value="ARGLU"/>
    <property type="match status" value="1"/>
</dbReference>
<protein>
    <recommendedName>
        <fullName evidence="6">S-acyltransferase</fullName>
        <ecNumber evidence="6">2.3.1.225</ecNumber>
    </recommendedName>
    <alternativeName>
        <fullName evidence="6">Palmitoyltransferase</fullName>
    </alternativeName>
</protein>
<dbReference type="GO" id="GO:0005654">
    <property type="term" value="C:nucleoplasm"/>
    <property type="evidence" value="ECO:0007669"/>
    <property type="project" value="TreeGrafter"/>
</dbReference>
<proteinExistence type="inferred from homology"/>
<evidence type="ECO:0000313" key="9">
    <source>
        <dbReference type="EMBL" id="KAK9833156.1"/>
    </source>
</evidence>
<feature type="transmembrane region" description="Helical" evidence="6">
    <location>
        <begin position="53"/>
        <end position="72"/>
    </location>
</feature>
<feature type="compositionally biased region" description="Low complexity" evidence="7">
    <location>
        <begin position="378"/>
        <end position="387"/>
    </location>
</feature>
<name>A0AAW1RIM9_9CHLO</name>
<dbReference type="PANTHER" id="PTHR31711">
    <property type="entry name" value="ARGININE AND GLUTAMATE-RICH PROTEIN 1"/>
    <property type="match status" value="1"/>
</dbReference>
<keyword evidence="6" id="KW-0012">Acyltransferase</keyword>
<gene>
    <name evidence="9" type="ORF">WJX74_008711</name>
</gene>
<accession>A0AAW1RIM9</accession>
<dbReference type="EC" id="2.3.1.225" evidence="6"/>
<dbReference type="GO" id="GO:0019706">
    <property type="term" value="F:protein-cysteine S-palmitoyltransferase activity"/>
    <property type="evidence" value="ECO:0007669"/>
    <property type="project" value="UniProtKB-EC"/>
</dbReference>
<feature type="region of interest" description="Disordered" evidence="7">
    <location>
        <begin position="511"/>
        <end position="587"/>
    </location>
</feature>
<evidence type="ECO:0000256" key="7">
    <source>
        <dbReference type="SAM" id="MobiDB-lite"/>
    </source>
</evidence>
<organism evidence="9 10">
    <name type="scientific">Apatococcus lobatus</name>
    <dbReference type="NCBI Taxonomy" id="904363"/>
    <lineage>
        <taxon>Eukaryota</taxon>
        <taxon>Viridiplantae</taxon>
        <taxon>Chlorophyta</taxon>
        <taxon>core chlorophytes</taxon>
        <taxon>Trebouxiophyceae</taxon>
        <taxon>Chlorellales</taxon>
        <taxon>Chlorellaceae</taxon>
        <taxon>Apatococcus</taxon>
    </lineage>
</organism>
<evidence type="ECO:0000256" key="2">
    <source>
        <dbReference type="ARBA" id="ARBA00008574"/>
    </source>
</evidence>
<feature type="compositionally biased region" description="Basic and acidic residues" evidence="7">
    <location>
        <begin position="412"/>
        <end position="427"/>
    </location>
</feature>
<dbReference type="PROSITE" id="PS50216">
    <property type="entry name" value="DHHC"/>
    <property type="match status" value="1"/>
</dbReference>
<keyword evidence="6" id="KW-0808">Transferase</keyword>
<feature type="domain" description="Palmitoyltransferase DHHC" evidence="8">
    <location>
        <begin position="90"/>
        <end position="220"/>
    </location>
</feature>
<dbReference type="EMBL" id="JALJOS010000011">
    <property type="protein sequence ID" value="KAK9833156.1"/>
    <property type="molecule type" value="Genomic_DNA"/>
</dbReference>
<feature type="region of interest" description="Disordered" evidence="7">
    <location>
        <begin position="377"/>
        <end position="427"/>
    </location>
</feature>
<feature type="transmembrane region" description="Helical" evidence="6">
    <location>
        <begin position="182"/>
        <end position="208"/>
    </location>
</feature>
<evidence type="ECO:0000256" key="3">
    <source>
        <dbReference type="ARBA" id="ARBA00022692"/>
    </source>
</evidence>
<evidence type="ECO:0000256" key="1">
    <source>
        <dbReference type="ARBA" id="ARBA00004141"/>
    </source>
</evidence>
<reference evidence="9 10" key="1">
    <citation type="journal article" date="2024" name="Nat. Commun.">
        <title>Phylogenomics reveals the evolutionary origins of lichenization in chlorophyte algae.</title>
        <authorList>
            <person name="Puginier C."/>
            <person name="Libourel C."/>
            <person name="Otte J."/>
            <person name="Skaloud P."/>
            <person name="Haon M."/>
            <person name="Grisel S."/>
            <person name="Petersen M."/>
            <person name="Berrin J.G."/>
            <person name="Delaux P.M."/>
            <person name="Dal Grande F."/>
            <person name="Keller J."/>
        </authorList>
    </citation>
    <scope>NUCLEOTIDE SEQUENCE [LARGE SCALE GENOMIC DNA]</scope>
    <source>
        <strain evidence="9 10">SAG 2145</strain>
    </source>
</reference>
<keyword evidence="4 6" id="KW-1133">Transmembrane helix</keyword>
<keyword evidence="10" id="KW-1185">Reference proteome</keyword>
<dbReference type="GO" id="GO:0045296">
    <property type="term" value="F:cadherin binding"/>
    <property type="evidence" value="ECO:0007669"/>
    <property type="project" value="TreeGrafter"/>
</dbReference>
<dbReference type="Proteomes" id="UP001438707">
    <property type="component" value="Unassembled WGS sequence"/>
</dbReference>
<evidence type="ECO:0000256" key="5">
    <source>
        <dbReference type="ARBA" id="ARBA00023136"/>
    </source>
</evidence>
<evidence type="ECO:0000313" key="10">
    <source>
        <dbReference type="Proteomes" id="UP001438707"/>
    </source>
</evidence>
<comment type="subcellular location">
    <subcellularLocation>
        <location evidence="1">Membrane</location>
        <topology evidence="1">Multi-pass membrane protein</topology>
    </subcellularLocation>
</comment>
<comment type="domain">
    <text evidence="6">The DHHC domain is required for palmitoyltransferase activity.</text>
</comment>
<dbReference type="GO" id="GO:0005739">
    <property type="term" value="C:mitochondrion"/>
    <property type="evidence" value="ECO:0007669"/>
    <property type="project" value="TreeGrafter"/>
</dbReference>
<evidence type="ECO:0000259" key="8">
    <source>
        <dbReference type="Pfam" id="PF01529"/>
    </source>
</evidence>
<dbReference type="GO" id="GO:0016020">
    <property type="term" value="C:membrane"/>
    <property type="evidence" value="ECO:0007669"/>
    <property type="project" value="UniProtKB-SubCell"/>
</dbReference>
<feature type="transmembrane region" description="Helical" evidence="6">
    <location>
        <begin position="12"/>
        <end position="32"/>
    </location>
</feature>
<dbReference type="InterPro" id="IPR001594">
    <property type="entry name" value="Palmitoyltrfase_DHHC"/>
</dbReference>
<dbReference type="Pfam" id="PF01529">
    <property type="entry name" value="DHHC"/>
    <property type="match status" value="1"/>
</dbReference>
<comment type="similarity">
    <text evidence="2 6">Belongs to the DHHC palmitoyltransferase family.</text>
</comment>
<comment type="caution">
    <text evidence="9">The sequence shown here is derived from an EMBL/GenBank/DDBJ whole genome shotgun (WGS) entry which is preliminary data.</text>
</comment>
<sequence length="587" mass="66493">MQSQKRSLLQQWPLLVFTVGNGGGTLMVYLLDTTLTSNFQGIWSSNPKLRWNAQLYTGTFMIIMGVLWWLWWSLYQSNPGYLKSPAAPGQRHCQYCGCMQPLRSKHDHRSGQCVAKFDHQCGLLNAPIGDLNHARFWLFAMLQTCIAAWGICVCWEATTCLLPFSTVPHRKACWQLHSGRTLLLLLFLLFLLAAVQGLFGLAVAHSYLACTGQTTYELLKGAQVPYLAPHFANYQGPQMLPHRARGVRMLMQQHFKGESKRYCIVHAAGRAPNCSDRPSTVYCSLEEASVTEAAWQETSDLASVCHRQRSFEASATLYYLGSESSQSEPCTQALHLEEPAVGSLLCVLCTNLQAVVADLAQRGQICQPQQTLENTRSQQPLQQVQQPSAFKKGQQEVAAKPPKDSATYDSPRTSRREKDTAVSEEEAKKRMAELEAKLIEEETALRVKQAIEKRVQEVMASDVVQQQLQQHLHTERQRLEKQVEEELRAERAQAEAEELRAKQAIEQKQQELQQIESAREQEEADIRRKAEQAEQSEAEKRLQELQERSKREQERRQQDEAKRKQEQAQVLGKGGARSRLSFKISAA</sequence>
<keyword evidence="3 6" id="KW-0812">Transmembrane</keyword>
<dbReference type="PANTHER" id="PTHR31711:SF1">
    <property type="entry name" value="ARGININE AND GLUTAMATE-RICH PROTEIN 1"/>
    <property type="match status" value="1"/>
</dbReference>
<evidence type="ECO:0000256" key="4">
    <source>
        <dbReference type="ARBA" id="ARBA00022989"/>
    </source>
</evidence>
<dbReference type="AlphaFoldDB" id="A0AAW1RIM9"/>
<evidence type="ECO:0000256" key="6">
    <source>
        <dbReference type="RuleBase" id="RU079119"/>
    </source>
</evidence>
<comment type="catalytic activity">
    <reaction evidence="6">
        <text>L-cysteinyl-[protein] + hexadecanoyl-CoA = S-hexadecanoyl-L-cysteinyl-[protein] + CoA</text>
        <dbReference type="Rhea" id="RHEA:36683"/>
        <dbReference type="Rhea" id="RHEA-COMP:10131"/>
        <dbReference type="Rhea" id="RHEA-COMP:11032"/>
        <dbReference type="ChEBI" id="CHEBI:29950"/>
        <dbReference type="ChEBI" id="CHEBI:57287"/>
        <dbReference type="ChEBI" id="CHEBI:57379"/>
        <dbReference type="ChEBI" id="CHEBI:74151"/>
        <dbReference type="EC" id="2.3.1.225"/>
    </reaction>
</comment>